<dbReference type="GO" id="GO:0046872">
    <property type="term" value="F:metal ion binding"/>
    <property type="evidence" value="ECO:0007669"/>
    <property type="project" value="UniProtKB-KW"/>
</dbReference>
<dbReference type="PANTHER" id="PTHR47990">
    <property type="entry name" value="2-OXOGLUTARATE (2OG) AND FE(II)-DEPENDENT OXYGENASE SUPERFAMILY PROTEIN-RELATED"/>
    <property type="match status" value="1"/>
</dbReference>
<dbReference type="SUPFAM" id="SSF51197">
    <property type="entry name" value="Clavaminate synthase-like"/>
    <property type="match status" value="1"/>
</dbReference>
<evidence type="ECO:0000313" key="4">
    <source>
        <dbReference type="Proteomes" id="UP000250043"/>
    </source>
</evidence>
<evidence type="ECO:0000259" key="2">
    <source>
        <dbReference type="PROSITE" id="PS51471"/>
    </source>
</evidence>
<dbReference type="Proteomes" id="UP000250043">
    <property type="component" value="Unassembled WGS sequence"/>
</dbReference>
<keyword evidence="1" id="KW-0479">Metal-binding</keyword>
<dbReference type="InterPro" id="IPR044861">
    <property type="entry name" value="IPNS-like_FE2OG_OXY"/>
</dbReference>
<dbReference type="EMBL" id="KV722352">
    <property type="protein sequence ID" value="OCH93691.1"/>
    <property type="molecule type" value="Genomic_DNA"/>
</dbReference>
<accession>A0A8E2DQ57</accession>
<organism evidence="3 4">
    <name type="scientific">Obba rivulosa</name>
    <dbReference type="NCBI Taxonomy" id="1052685"/>
    <lineage>
        <taxon>Eukaryota</taxon>
        <taxon>Fungi</taxon>
        <taxon>Dikarya</taxon>
        <taxon>Basidiomycota</taxon>
        <taxon>Agaricomycotina</taxon>
        <taxon>Agaricomycetes</taxon>
        <taxon>Polyporales</taxon>
        <taxon>Gelatoporiaceae</taxon>
        <taxon>Obba</taxon>
    </lineage>
</organism>
<dbReference type="PROSITE" id="PS51471">
    <property type="entry name" value="FE2OG_OXY"/>
    <property type="match status" value="1"/>
</dbReference>
<dbReference type="Pfam" id="PF14226">
    <property type="entry name" value="DIOX_N"/>
    <property type="match status" value="1"/>
</dbReference>
<protein>
    <submittedName>
        <fullName evidence="3">Clavaminate synthase-like protein</fullName>
    </submittedName>
</protein>
<keyword evidence="1" id="KW-0408">Iron</keyword>
<proteinExistence type="inferred from homology"/>
<gene>
    <name evidence="3" type="ORF">OBBRIDRAFT_790046</name>
</gene>
<dbReference type="GO" id="GO:0016491">
    <property type="term" value="F:oxidoreductase activity"/>
    <property type="evidence" value="ECO:0007669"/>
    <property type="project" value="UniProtKB-KW"/>
</dbReference>
<feature type="domain" description="Fe2OG dioxygenase" evidence="2">
    <location>
        <begin position="177"/>
        <end position="286"/>
    </location>
</feature>
<evidence type="ECO:0000256" key="1">
    <source>
        <dbReference type="RuleBase" id="RU003682"/>
    </source>
</evidence>
<dbReference type="InterPro" id="IPR050231">
    <property type="entry name" value="Iron_ascorbate_oxido_reductase"/>
</dbReference>
<dbReference type="OrthoDB" id="288590at2759"/>
<dbReference type="InterPro" id="IPR027443">
    <property type="entry name" value="IPNS-like_sf"/>
</dbReference>
<dbReference type="Gene3D" id="2.60.120.330">
    <property type="entry name" value="B-lactam Antibiotic, Isopenicillin N Synthase, Chain"/>
    <property type="match status" value="1"/>
</dbReference>
<dbReference type="InterPro" id="IPR005123">
    <property type="entry name" value="Oxoglu/Fe-dep_dioxygenase_dom"/>
</dbReference>
<name>A0A8E2DQ57_9APHY</name>
<dbReference type="AlphaFoldDB" id="A0A8E2DQ57"/>
<reference evidence="3 4" key="1">
    <citation type="submission" date="2016-07" db="EMBL/GenBank/DDBJ databases">
        <title>Draft genome of the white-rot fungus Obba rivulosa 3A-2.</title>
        <authorList>
            <consortium name="DOE Joint Genome Institute"/>
            <person name="Miettinen O."/>
            <person name="Riley R."/>
            <person name="Acob R."/>
            <person name="Barry K."/>
            <person name="Cullen D."/>
            <person name="De Vries R."/>
            <person name="Hainaut M."/>
            <person name="Hatakka A."/>
            <person name="Henrissat B."/>
            <person name="Hilden K."/>
            <person name="Kuo R."/>
            <person name="Labutti K."/>
            <person name="Lipzen A."/>
            <person name="Makela M.R."/>
            <person name="Sandor L."/>
            <person name="Spatafora J.W."/>
            <person name="Grigoriev I.V."/>
            <person name="Hibbett D.S."/>
        </authorList>
    </citation>
    <scope>NUCLEOTIDE SEQUENCE [LARGE SCALE GENOMIC DNA]</scope>
    <source>
        <strain evidence="3 4">3A-2</strain>
    </source>
</reference>
<comment type="similarity">
    <text evidence="1">Belongs to the iron/ascorbate-dependent oxidoreductase family.</text>
</comment>
<keyword evidence="4" id="KW-1185">Reference proteome</keyword>
<keyword evidence="1" id="KW-0560">Oxidoreductase</keyword>
<dbReference type="Pfam" id="PF03171">
    <property type="entry name" value="2OG-FeII_Oxy"/>
    <property type="match status" value="1"/>
</dbReference>
<sequence>MPGLTVYPPFPEDVPTAPLLIIDYALITAGDEHEKDRLFKAARELGFWYLKNHGADEEVDGMFDMGLETMRLPLQEKMKFEQGDGGLSFGYKAAGASTIDEKGTRDANEFLNIAKDDVFAWPAVARRTYPETVNARMTSTIGPFIRKAVEVNTTLINALNDKLGLPEGTLAGVHRSDAHSASASRFIRTAPEAYVSSEAKLLLPGHTDYGSLSFLHNRLGGLQVRMPVTDEWLYVKPLPGHAVCNVGDALTIFSAGILRSNIHRVVPPPSEQKKYERHSLVYFTRPEDSVILRPVEGSQLISQEIAKNPEKNWDTSTTSKDWVARRISSTRAKNYKSPEAWKAQARGTETDALFVRPAVNTN</sequence>
<evidence type="ECO:0000313" key="3">
    <source>
        <dbReference type="EMBL" id="OCH93691.1"/>
    </source>
</evidence>
<dbReference type="InterPro" id="IPR026992">
    <property type="entry name" value="DIOX_N"/>
</dbReference>